<dbReference type="Proteomes" id="UP000768646">
    <property type="component" value="Unassembled WGS sequence"/>
</dbReference>
<organism evidence="1 2">
    <name type="scientific">Pneumocystis oryctolagi</name>
    <dbReference type="NCBI Taxonomy" id="42067"/>
    <lineage>
        <taxon>Eukaryota</taxon>
        <taxon>Fungi</taxon>
        <taxon>Dikarya</taxon>
        <taxon>Ascomycota</taxon>
        <taxon>Taphrinomycotina</taxon>
        <taxon>Pneumocystomycetes</taxon>
        <taxon>Pneumocystaceae</taxon>
        <taxon>Pneumocystis</taxon>
    </lineage>
</organism>
<accession>A0ACB7CGG4</accession>
<keyword evidence="2" id="KW-1185">Reference proteome</keyword>
<reference evidence="1 2" key="1">
    <citation type="journal article" date="2021" name="Commun. Biol.">
        <title>Genomic insights into the host specific adaptation of the Pneumocystis genus.</title>
        <authorList>
            <person name="Cisse O.H."/>
            <person name="Ma L."/>
            <person name="Dekker J.P."/>
            <person name="Khil P.P."/>
            <person name="Youn J.-H."/>
            <person name="Brenchley J.M."/>
            <person name="Blair R."/>
            <person name="Pahar B."/>
            <person name="Chabe M."/>
            <person name="Van Rompay K.K.A."/>
            <person name="Keesler R."/>
            <person name="Sukura A."/>
            <person name="Hirsch V."/>
            <person name="Kutty G."/>
            <person name="Liu Y."/>
            <person name="Peng L."/>
            <person name="Chen J."/>
            <person name="Song J."/>
            <person name="Weissenbacher-Lang C."/>
            <person name="Xu J."/>
            <person name="Upham N.S."/>
            <person name="Stajich J.E."/>
            <person name="Cuomo C.A."/>
            <person name="Cushion M.T."/>
            <person name="Kovacs J.A."/>
        </authorList>
    </citation>
    <scope>NUCLEOTIDE SEQUENCE [LARGE SCALE GENOMIC DNA]</scope>
    <source>
        <strain evidence="1 2">RABM</strain>
    </source>
</reference>
<gene>
    <name evidence="1" type="ORF">PORY_000238</name>
</gene>
<evidence type="ECO:0000313" key="2">
    <source>
        <dbReference type="Proteomes" id="UP000768646"/>
    </source>
</evidence>
<proteinExistence type="predicted"/>
<sequence length="338" mass="37107">MFLSPIDSTKKDGISRARIEGRLEGIQTGYTTFLPIGRIRGRCDIWRATLNSSKDPSLPIQKIHRQLIALEHCLDALATHTHTHRQFASLWNQSKARFKALSHLLGEKTLLDDPLIASDIEDSGLSPAFSVPLPVLYNTSPVNLGSRDFLPTPAILPAEKNPLRPLLPHETPADPVRPPVHLPAQNAPTLLPVFPSILPLFRRNAPPDPLNPPDPPDPQAIHPPVRLRISAMRPALKDDATHRAASPLHEDDAAPTAYDAAVPAHNWMTMRLPPPMPLDPDSCIPCPCGTHLYEKCVCCIAWSAVEEKRRRKRCDVAEEAGVVQLVHEAGCEADGAAK</sequence>
<name>A0ACB7CGG4_9ASCO</name>
<evidence type="ECO:0000313" key="1">
    <source>
        <dbReference type="EMBL" id="KAG4306250.1"/>
    </source>
</evidence>
<comment type="caution">
    <text evidence="1">The sequence shown here is derived from an EMBL/GenBank/DDBJ whole genome shotgun (WGS) entry which is preliminary data.</text>
</comment>
<dbReference type="EMBL" id="JABTEG010000001">
    <property type="protein sequence ID" value="KAG4306250.1"/>
    <property type="molecule type" value="Genomic_DNA"/>
</dbReference>
<protein>
    <submittedName>
        <fullName evidence="1">Uncharacterized protein</fullName>
    </submittedName>
</protein>